<name>A0AA37TPU1_9HYPH</name>
<evidence type="ECO:0000313" key="2">
    <source>
        <dbReference type="Proteomes" id="UP001157440"/>
    </source>
</evidence>
<gene>
    <name evidence="1" type="ORF">GCM10007890_52460</name>
</gene>
<reference evidence="2" key="1">
    <citation type="journal article" date="2019" name="Int. J. Syst. Evol. Microbiol.">
        <title>The Global Catalogue of Microorganisms (GCM) 10K type strain sequencing project: providing services to taxonomists for standard genome sequencing and annotation.</title>
        <authorList>
            <consortium name="The Broad Institute Genomics Platform"/>
            <consortium name="The Broad Institute Genome Sequencing Center for Infectious Disease"/>
            <person name="Wu L."/>
            <person name="Ma J."/>
        </authorList>
    </citation>
    <scope>NUCLEOTIDE SEQUENCE [LARGE SCALE GENOMIC DNA]</scope>
    <source>
        <strain evidence="2">NBRC 103632</strain>
    </source>
</reference>
<dbReference type="EMBL" id="BSPL01000025">
    <property type="protein sequence ID" value="GLS73231.1"/>
    <property type="molecule type" value="Genomic_DNA"/>
</dbReference>
<protein>
    <submittedName>
        <fullName evidence="1">Uncharacterized protein</fullName>
    </submittedName>
</protein>
<organism evidence="1 2">
    <name type="scientific">Methylobacterium tardum</name>
    <dbReference type="NCBI Taxonomy" id="374432"/>
    <lineage>
        <taxon>Bacteria</taxon>
        <taxon>Pseudomonadati</taxon>
        <taxon>Pseudomonadota</taxon>
        <taxon>Alphaproteobacteria</taxon>
        <taxon>Hyphomicrobiales</taxon>
        <taxon>Methylobacteriaceae</taxon>
        <taxon>Methylobacterium</taxon>
    </lineage>
</organism>
<evidence type="ECO:0000313" key="1">
    <source>
        <dbReference type="EMBL" id="GLS73231.1"/>
    </source>
</evidence>
<sequence>MPFIYRLIAKAFDFIVSDTRVRRGELLPAEDEAEIASKKPHRRARDFDQDYTQAIRMLRDRLDRKFPDGQYAHRRLRMSIPYDHGEDRAQAVDKMSAVIAMALRNGATVEEAAELGAMSVRI</sequence>
<keyword evidence="2" id="KW-1185">Reference proteome</keyword>
<dbReference type="Proteomes" id="UP001157440">
    <property type="component" value="Unassembled WGS sequence"/>
</dbReference>
<dbReference type="RefSeq" id="WP_238197457.1">
    <property type="nucleotide sequence ID" value="NZ_BPQZ01000018.1"/>
</dbReference>
<comment type="caution">
    <text evidence="1">The sequence shown here is derived from an EMBL/GenBank/DDBJ whole genome shotgun (WGS) entry which is preliminary data.</text>
</comment>
<accession>A0AA37TPU1</accession>
<dbReference type="AlphaFoldDB" id="A0AA37TPU1"/>
<proteinExistence type="predicted"/>